<proteinExistence type="inferred from homology"/>
<dbReference type="SUPFAM" id="SSF101801">
    <property type="entry name" value="Surface presentation of antigens (SPOA)"/>
    <property type="match status" value="1"/>
</dbReference>
<feature type="domain" description="CheC-like protein" evidence="9">
    <location>
        <begin position="137"/>
        <end position="172"/>
    </location>
</feature>
<dbReference type="CDD" id="cd17907">
    <property type="entry name" value="FliY_FliN-Y"/>
    <property type="match status" value="1"/>
</dbReference>
<keyword evidence="3" id="KW-1003">Cell membrane</keyword>
<keyword evidence="10" id="KW-0969">Cilium</keyword>
<dbReference type="Gene3D" id="3.40.1550.10">
    <property type="entry name" value="CheC-like"/>
    <property type="match status" value="1"/>
</dbReference>
<dbReference type="EMBL" id="JABBPN010000008">
    <property type="protein sequence ID" value="NMO96167.1"/>
    <property type="molecule type" value="Genomic_DNA"/>
</dbReference>
<dbReference type="Proteomes" id="UP000565468">
    <property type="component" value="Unassembled WGS sequence"/>
</dbReference>
<feature type="domain" description="Flagellar motor switch protein FliN-like C-terminal" evidence="8">
    <location>
        <begin position="338"/>
        <end position="408"/>
    </location>
</feature>
<feature type="region of interest" description="Disordered" evidence="7">
    <location>
        <begin position="232"/>
        <end position="298"/>
    </location>
</feature>
<dbReference type="RefSeq" id="WP_169504953.1">
    <property type="nucleotide sequence ID" value="NZ_JABBPN010000008.1"/>
</dbReference>
<evidence type="ECO:0000313" key="10">
    <source>
        <dbReference type="EMBL" id="NMO96167.1"/>
    </source>
</evidence>
<dbReference type="AlphaFoldDB" id="A0A848M5D8"/>
<dbReference type="InterPro" id="IPR007597">
    <property type="entry name" value="CheC"/>
</dbReference>
<dbReference type="InterPro" id="IPR012826">
    <property type="entry name" value="FliN"/>
</dbReference>
<dbReference type="GO" id="GO:0016787">
    <property type="term" value="F:hydrolase activity"/>
    <property type="evidence" value="ECO:0007669"/>
    <property type="project" value="InterPro"/>
</dbReference>
<keyword evidence="10" id="KW-0966">Cell projection</keyword>
<feature type="compositionally biased region" description="Pro residues" evidence="7">
    <location>
        <begin position="255"/>
        <end position="267"/>
    </location>
</feature>
<dbReference type="Pfam" id="PF04509">
    <property type="entry name" value="CheC"/>
    <property type="match status" value="2"/>
</dbReference>
<keyword evidence="6" id="KW-0472">Membrane</keyword>
<evidence type="ECO:0000256" key="1">
    <source>
        <dbReference type="ARBA" id="ARBA00004413"/>
    </source>
</evidence>
<comment type="caution">
    <text evidence="10">The sequence shown here is derived from an EMBL/GenBank/DDBJ whole genome shotgun (WGS) entry which is preliminary data.</text>
</comment>
<reference evidence="10 11" key="1">
    <citation type="submission" date="2020-04" db="EMBL/GenBank/DDBJ databases">
        <title>Paenibacillus algicola sp. nov., a novel marine bacterium producing alginate lyase.</title>
        <authorList>
            <person name="Huang H."/>
        </authorList>
    </citation>
    <scope>NUCLEOTIDE SEQUENCE [LARGE SCALE GENOMIC DNA]</scope>
    <source>
        <strain evidence="10 11">L7-75</strain>
    </source>
</reference>
<dbReference type="InterPro" id="IPR036429">
    <property type="entry name" value="SpoA-like_sf"/>
</dbReference>
<dbReference type="GO" id="GO:0005886">
    <property type="term" value="C:plasma membrane"/>
    <property type="evidence" value="ECO:0007669"/>
    <property type="project" value="UniProtKB-SubCell"/>
</dbReference>
<dbReference type="PRINTS" id="PR00956">
    <property type="entry name" value="FLGMOTORFLIN"/>
</dbReference>
<evidence type="ECO:0000259" key="8">
    <source>
        <dbReference type="Pfam" id="PF01052"/>
    </source>
</evidence>
<keyword evidence="4" id="KW-0145">Chemotaxis</keyword>
<keyword evidence="10" id="KW-0282">Flagellum</keyword>
<keyword evidence="11" id="KW-1185">Reference proteome</keyword>
<dbReference type="InterPro" id="IPR051469">
    <property type="entry name" value="FliN/MopA/SpaO"/>
</dbReference>
<evidence type="ECO:0000256" key="3">
    <source>
        <dbReference type="ARBA" id="ARBA00022475"/>
    </source>
</evidence>
<protein>
    <submittedName>
        <fullName evidence="10">Flagellar motor switch phosphatase FliY</fullName>
    </submittedName>
</protein>
<dbReference type="InterPro" id="IPR001543">
    <property type="entry name" value="FliN-like_C"/>
</dbReference>
<dbReference type="GO" id="GO:0003774">
    <property type="term" value="F:cytoskeletal motor activity"/>
    <property type="evidence" value="ECO:0007669"/>
    <property type="project" value="InterPro"/>
</dbReference>
<name>A0A848M5D8_PAELE</name>
<feature type="compositionally biased region" description="Gly residues" evidence="7">
    <location>
        <begin position="275"/>
        <end position="285"/>
    </location>
</feature>
<dbReference type="GO" id="GO:0071973">
    <property type="term" value="P:bacterial-type flagellum-dependent cell motility"/>
    <property type="evidence" value="ECO:0007669"/>
    <property type="project" value="InterPro"/>
</dbReference>
<evidence type="ECO:0000259" key="9">
    <source>
        <dbReference type="Pfam" id="PF04509"/>
    </source>
</evidence>
<dbReference type="Gene3D" id="2.30.330.10">
    <property type="entry name" value="SpoA-like"/>
    <property type="match status" value="1"/>
</dbReference>
<dbReference type="InterPro" id="IPR028976">
    <property type="entry name" value="CheC-like_sf"/>
</dbReference>
<dbReference type="NCBIfam" id="NF005995">
    <property type="entry name" value="PRK08119.1"/>
    <property type="match status" value="1"/>
</dbReference>
<dbReference type="SUPFAM" id="SSF103039">
    <property type="entry name" value="CheC-like"/>
    <property type="match status" value="1"/>
</dbReference>
<dbReference type="PANTHER" id="PTHR43484:SF1">
    <property type="entry name" value="FLAGELLAR MOTOR SWITCH PROTEIN FLIN"/>
    <property type="match status" value="1"/>
</dbReference>
<evidence type="ECO:0000256" key="2">
    <source>
        <dbReference type="ARBA" id="ARBA00009226"/>
    </source>
</evidence>
<dbReference type="Pfam" id="PF01052">
    <property type="entry name" value="FliMN_C"/>
    <property type="match status" value="1"/>
</dbReference>
<dbReference type="PANTHER" id="PTHR43484">
    <property type="match status" value="1"/>
</dbReference>
<comment type="similarity">
    <text evidence="2">Belongs to the FliN/MopA/SpaO family.</text>
</comment>
<dbReference type="NCBIfam" id="TIGR02480">
    <property type="entry name" value="fliN"/>
    <property type="match status" value="1"/>
</dbReference>
<evidence type="ECO:0000256" key="7">
    <source>
        <dbReference type="SAM" id="MobiDB-lite"/>
    </source>
</evidence>
<dbReference type="GO" id="GO:0009425">
    <property type="term" value="C:bacterial-type flagellum basal body"/>
    <property type="evidence" value="ECO:0007669"/>
    <property type="project" value="InterPro"/>
</dbReference>
<evidence type="ECO:0000256" key="6">
    <source>
        <dbReference type="ARBA" id="ARBA00023136"/>
    </source>
</evidence>
<dbReference type="GO" id="GO:0006935">
    <property type="term" value="P:chemotaxis"/>
    <property type="evidence" value="ECO:0007669"/>
    <property type="project" value="UniProtKB-KW"/>
</dbReference>
<evidence type="ECO:0000256" key="4">
    <source>
        <dbReference type="ARBA" id="ARBA00022500"/>
    </source>
</evidence>
<sequence>MTSKDYLSQEEIDALLQQSGMASSSSSSSPQSVDDVLTPLEQDALGEIGNITFGSAATALSTLLGKKVDITTPQVSIISREQFEEEFPKPHVAVHVTYVDGFEGINSLVIKTRDAQIIADLMLGGEGAPKDEELNEIHISAVQEAMNQMMGSSATSMSTIFNRFVNISPPGIDILNMSSGDGISKLPEDEIMIKISFRLIIGDLIDSSIMQLLPIEFAKDMVHTLINGTEEEPAPAVEAPQASTPPAQQPVSQPQTPPAQPQMPPQGSPADTGYGYQGGVTGGEMPGQMPYGQPQMPYPQGPQHYGGMPNRNVNVQPVQFANLQNAPYNQVDENNLNLLMDIPLKVTVELGRTQKQIKDILEMSQGSIIELDKLAGEPVDILVNHKLIAKGEVVVIDENFGVRVTDIVSQWDRIQKLQ</sequence>
<evidence type="ECO:0000313" key="11">
    <source>
        <dbReference type="Proteomes" id="UP000565468"/>
    </source>
</evidence>
<comment type="subcellular location">
    <subcellularLocation>
        <location evidence="1">Cell membrane</location>
        <topology evidence="1">Peripheral membrane protein</topology>
        <orientation evidence="1">Cytoplasmic side</orientation>
    </subcellularLocation>
</comment>
<keyword evidence="5" id="KW-0283">Flagellar rotation</keyword>
<evidence type="ECO:0000256" key="5">
    <source>
        <dbReference type="ARBA" id="ARBA00022779"/>
    </source>
</evidence>
<accession>A0A848M5D8</accession>
<gene>
    <name evidence="10" type="primary">fliY</name>
    <name evidence="10" type="ORF">HII30_10340</name>
</gene>
<feature type="compositionally biased region" description="Low complexity" evidence="7">
    <location>
        <begin position="286"/>
        <end position="295"/>
    </location>
</feature>
<dbReference type="InterPro" id="IPR001172">
    <property type="entry name" value="FliN_T3SS_HrcQb"/>
</dbReference>
<feature type="domain" description="CheC-like protein" evidence="9">
    <location>
        <begin position="41"/>
        <end position="77"/>
    </location>
</feature>
<organism evidence="10 11">
    <name type="scientific">Paenibacillus lemnae</name>
    <dbReference type="NCBI Taxonomy" id="1330551"/>
    <lineage>
        <taxon>Bacteria</taxon>
        <taxon>Bacillati</taxon>
        <taxon>Bacillota</taxon>
        <taxon>Bacilli</taxon>
        <taxon>Bacillales</taxon>
        <taxon>Paenibacillaceae</taxon>
        <taxon>Paenibacillus</taxon>
    </lineage>
</organism>
<feature type="compositionally biased region" description="Low complexity" evidence="7">
    <location>
        <begin position="234"/>
        <end position="254"/>
    </location>
</feature>